<name>A0A1M7SCK3_9BACT</name>
<evidence type="ECO:0000313" key="2">
    <source>
        <dbReference type="Proteomes" id="UP000186469"/>
    </source>
</evidence>
<proteinExistence type="predicted"/>
<gene>
    <name evidence="1" type="ORF">SAMN02745728_00761</name>
</gene>
<protein>
    <submittedName>
        <fullName evidence="1">Uncharacterized protein</fullName>
    </submittedName>
</protein>
<sequence>MKQVSLKNEFGEEVCFCGRMISENAHYDDVSGVLTRNCLYEKENGEYVYFIVSGSGEEKKSRVYTMRREGDSFIINNGSLEMSIDDDVLLQNVLCQR</sequence>
<dbReference type="AlphaFoldDB" id="A0A1M7SCK3"/>
<dbReference type="EMBL" id="FRDI01000003">
    <property type="protein sequence ID" value="SHN56200.1"/>
    <property type="molecule type" value="Genomic_DNA"/>
</dbReference>
<dbReference type="RefSeq" id="WP_072696452.1">
    <property type="nucleotide sequence ID" value="NZ_FRDI01000003.1"/>
</dbReference>
<dbReference type="OrthoDB" id="5455807at2"/>
<accession>A0A1M7SCK3</accession>
<dbReference type="Proteomes" id="UP000186469">
    <property type="component" value="Unassembled WGS sequence"/>
</dbReference>
<dbReference type="STRING" id="1121455.SAMN02745728_00761"/>
<keyword evidence="2" id="KW-1185">Reference proteome</keyword>
<reference evidence="1 2" key="1">
    <citation type="submission" date="2016-12" db="EMBL/GenBank/DDBJ databases">
        <authorList>
            <person name="Song W.-J."/>
            <person name="Kurnit D.M."/>
        </authorList>
    </citation>
    <scope>NUCLEOTIDE SEQUENCE [LARGE SCALE GENOMIC DNA]</scope>
    <source>
        <strain evidence="1 2">DSM 11393</strain>
    </source>
</reference>
<organism evidence="1 2">
    <name type="scientific">Desulfovibrio litoralis DSM 11393</name>
    <dbReference type="NCBI Taxonomy" id="1121455"/>
    <lineage>
        <taxon>Bacteria</taxon>
        <taxon>Pseudomonadati</taxon>
        <taxon>Thermodesulfobacteriota</taxon>
        <taxon>Desulfovibrionia</taxon>
        <taxon>Desulfovibrionales</taxon>
        <taxon>Desulfovibrionaceae</taxon>
        <taxon>Desulfovibrio</taxon>
    </lineage>
</organism>
<evidence type="ECO:0000313" key="1">
    <source>
        <dbReference type="EMBL" id="SHN56200.1"/>
    </source>
</evidence>